<reference evidence="2 3" key="1">
    <citation type="journal article" date="2016" name="Nat. Commun.">
        <title>Thousands of microbial genomes shed light on interconnected biogeochemical processes in an aquifer system.</title>
        <authorList>
            <person name="Anantharaman K."/>
            <person name="Brown C.T."/>
            <person name="Hug L.A."/>
            <person name="Sharon I."/>
            <person name="Castelle C.J."/>
            <person name="Probst A.J."/>
            <person name="Thomas B.C."/>
            <person name="Singh A."/>
            <person name="Wilkins M.J."/>
            <person name="Karaoz U."/>
            <person name="Brodie E.L."/>
            <person name="Williams K.H."/>
            <person name="Hubbard S.S."/>
            <person name="Banfield J.F."/>
        </authorList>
    </citation>
    <scope>NUCLEOTIDE SEQUENCE [LARGE SCALE GENOMIC DNA]</scope>
</reference>
<dbReference type="SUPFAM" id="SSF52540">
    <property type="entry name" value="P-loop containing nucleoside triphosphate hydrolases"/>
    <property type="match status" value="1"/>
</dbReference>
<name>A0A1G2S771_9BACT</name>
<dbReference type="InterPro" id="IPR058441">
    <property type="entry name" value="DUF8128"/>
</dbReference>
<dbReference type="CDD" id="cd01127">
    <property type="entry name" value="TrwB_TraG_TraD_VirD4"/>
    <property type="match status" value="1"/>
</dbReference>
<evidence type="ECO:0000313" key="3">
    <source>
        <dbReference type="Proteomes" id="UP000179118"/>
    </source>
</evidence>
<dbReference type="AlphaFoldDB" id="A0A1G2S771"/>
<comment type="caution">
    <text evidence="2">The sequence shown here is derived from an EMBL/GenBank/DDBJ whole genome shotgun (WGS) entry which is preliminary data.</text>
</comment>
<sequence>MNPEYGSVGKQFQSPEEEVAYLRAQIADKERVMGIAPGSPERTLEKREEIVREKVAEYRAAPPEALLEESYRMKIDELETNVVKLGVEHKEAIDQLMRIVETKGIKNALALLEKLNNPHIEDDFHRMLVQLILETGDFAGISRDKELARALKMRLYEVTLPPIDPTGEKREFAQLVSGMEHFYAGMLSIENTKSGFGDTKNYFTLELALSNFSEHIVFYSAVPLEHANLFEKQILAVYPDARLKEHREDYNPFNEKGVSVASFATTGGEVAYPLRTFETFTQDPLNVLLSTFSKINRDGEGVAVQFVIRPSGKAFNTRYHGIVEQIKKGTKAKDALKNAGAQFAAEFANVAKSLVFGVKLRKEDEPIEEEAIKNIEEKIASPIVDTNIRIIASADTSARAETILNELESAFNQFGKPQSNTIKWERDTKGSALSEAIYRYSFRMWSDKESFPLNLKELATMFHFPVIATSASELKEAKAGGAPAPIEMGNEGIILGKNIYHNKETIVRMGREDRVRHMYVIGQTGTGKTSILKNMIIQDIRNGDGVCFIDPHGNDVQDILALIPPERADDVIYFDPSYIERPMGLNMLEYDHSRPEQKTFVVNEMMNIFNQLFDMKAGGGAMFEQYFKNAAFLVMEDTSEQATLLDITRVLSDKAFRDLKLSRCKNPIIAQFWASAEKTTGDQGLANFVPYISSKFDPFISNDIMRPVVLQKESSFNFRKIMDEKKILLVNLSKGRLGDINAKLIGLVLVGKITMAALSRVDMFGTGKKPNDFYLYIDEFYNVTTPSIATILSEARKYRLGLIAAHQFIAQLSDEIKDAVFGNVGNMAFFRVSPEDAEYLEAKLKPTFTAQDLTRLDNYNAYMSMLVNGQPTKPFNITAMKPEEGDPRMAEKLKQLSYLKYGAPRDEVEAEIMARFRGGN</sequence>
<dbReference type="EMBL" id="MHUT01000018">
    <property type="protein sequence ID" value="OHA80568.1"/>
    <property type="molecule type" value="Genomic_DNA"/>
</dbReference>
<dbReference type="Proteomes" id="UP000179118">
    <property type="component" value="Unassembled WGS sequence"/>
</dbReference>
<dbReference type="Pfam" id="PF26449">
    <property type="entry name" value="DUF8128"/>
    <property type="match status" value="1"/>
</dbReference>
<feature type="domain" description="DUF8128" evidence="1">
    <location>
        <begin position="176"/>
        <end position="466"/>
    </location>
</feature>
<evidence type="ECO:0000259" key="1">
    <source>
        <dbReference type="Pfam" id="PF26449"/>
    </source>
</evidence>
<protein>
    <recommendedName>
        <fullName evidence="1">DUF8128 domain-containing protein</fullName>
    </recommendedName>
</protein>
<dbReference type="InterPro" id="IPR051162">
    <property type="entry name" value="T4SS_component"/>
</dbReference>
<dbReference type="Gene3D" id="3.40.50.300">
    <property type="entry name" value="P-loop containing nucleotide triphosphate hydrolases"/>
    <property type="match status" value="2"/>
</dbReference>
<dbReference type="InterPro" id="IPR027417">
    <property type="entry name" value="P-loop_NTPase"/>
</dbReference>
<organism evidence="2 3">
    <name type="scientific">Candidatus Yonathbacteria bacterium RIFCSPHIGHO2_02_FULL_44_14</name>
    <dbReference type="NCBI Taxonomy" id="1802724"/>
    <lineage>
        <taxon>Bacteria</taxon>
        <taxon>Candidatus Yonathiibacteriota</taxon>
    </lineage>
</organism>
<proteinExistence type="predicted"/>
<dbReference type="PANTHER" id="PTHR30121">
    <property type="entry name" value="UNCHARACTERIZED PROTEIN YJGR-RELATED"/>
    <property type="match status" value="1"/>
</dbReference>
<dbReference type="PANTHER" id="PTHR30121:SF6">
    <property type="entry name" value="SLR6007 PROTEIN"/>
    <property type="match status" value="1"/>
</dbReference>
<accession>A0A1G2S771</accession>
<evidence type="ECO:0000313" key="2">
    <source>
        <dbReference type="EMBL" id="OHA80568.1"/>
    </source>
</evidence>
<gene>
    <name evidence="2" type="ORF">A3D51_00630</name>
</gene>